<evidence type="ECO:0000313" key="2">
    <source>
        <dbReference type="EMBL" id="RRT69945.1"/>
    </source>
</evidence>
<name>A0A444G3P9_ENSVE</name>
<comment type="caution">
    <text evidence="2">The sequence shown here is derived from an EMBL/GenBank/DDBJ whole genome shotgun (WGS) entry which is preliminary data.</text>
</comment>
<evidence type="ECO:0000256" key="1">
    <source>
        <dbReference type="SAM" id="MobiDB-lite"/>
    </source>
</evidence>
<gene>
    <name evidence="2" type="ORF">B296_00006825</name>
</gene>
<feature type="region of interest" description="Disordered" evidence="1">
    <location>
        <begin position="1"/>
        <end position="36"/>
    </location>
</feature>
<dbReference type="AlphaFoldDB" id="A0A444G3P9"/>
<dbReference type="Proteomes" id="UP000287651">
    <property type="component" value="Unassembled WGS sequence"/>
</dbReference>
<proteinExistence type="predicted"/>
<protein>
    <submittedName>
        <fullName evidence="2">Uncharacterized protein</fullName>
    </submittedName>
</protein>
<feature type="compositionally biased region" description="Basic residues" evidence="1">
    <location>
        <begin position="15"/>
        <end position="25"/>
    </location>
</feature>
<accession>A0A444G3P9</accession>
<organism evidence="2 3">
    <name type="scientific">Ensete ventricosum</name>
    <name type="common">Abyssinian banana</name>
    <name type="synonym">Musa ensete</name>
    <dbReference type="NCBI Taxonomy" id="4639"/>
    <lineage>
        <taxon>Eukaryota</taxon>
        <taxon>Viridiplantae</taxon>
        <taxon>Streptophyta</taxon>
        <taxon>Embryophyta</taxon>
        <taxon>Tracheophyta</taxon>
        <taxon>Spermatophyta</taxon>
        <taxon>Magnoliopsida</taxon>
        <taxon>Liliopsida</taxon>
        <taxon>Zingiberales</taxon>
        <taxon>Musaceae</taxon>
        <taxon>Ensete</taxon>
    </lineage>
</organism>
<reference evidence="2 3" key="1">
    <citation type="journal article" date="2014" name="Agronomy (Basel)">
        <title>A Draft Genome Sequence for Ensete ventricosum, the Drought-Tolerant Tree Against Hunger.</title>
        <authorList>
            <person name="Harrison J."/>
            <person name="Moore K.A."/>
            <person name="Paszkiewicz K."/>
            <person name="Jones T."/>
            <person name="Grant M."/>
            <person name="Ambacheew D."/>
            <person name="Muzemil S."/>
            <person name="Studholme D.J."/>
        </authorList>
    </citation>
    <scope>NUCLEOTIDE SEQUENCE [LARGE SCALE GENOMIC DNA]</scope>
</reference>
<evidence type="ECO:0000313" key="3">
    <source>
        <dbReference type="Proteomes" id="UP000287651"/>
    </source>
</evidence>
<dbReference type="EMBL" id="AMZH03004176">
    <property type="protein sequence ID" value="RRT69945.1"/>
    <property type="molecule type" value="Genomic_DNA"/>
</dbReference>
<sequence>MPTSPVPHPFERRQRLPRSRRRQPKPRGSIATANNEVSAKKVQLLVSKGATEKSRASGVGHWQETQMQIEGLRSPGPQRKGEERDPR</sequence>
<feature type="region of interest" description="Disordered" evidence="1">
    <location>
        <begin position="49"/>
        <end position="87"/>
    </location>
</feature>